<keyword evidence="2" id="KW-1133">Transmembrane helix</keyword>
<proteinExistence type="predicted"/>
<dbReference type="GeneID" id="10200549"/>
<evidence type="ECO:0000313" key="4">
    <source>
        <dbReference type="Proteomes" id="UP000007264"/>
    </source>
</evidence>
<accession>E9NPZ1</accession>
<dbReference type="STRING" id="574566.E9NPZ1"/>
<evidence type="ECO:0000256" key="2">
    <source>
        <dbReference type="SAM" id="Phobius"/>
    </source>
</evidence>
<dbReference type="AlphaFoldDB" id="E9NPZ1"/>
<evidence type="ECO:0000256" key="1">
    <source>
        <dbReference type="SAM" id="MobiDB-lite"/>
    </source>
</evidence>
<feature type="transmembrane region" description="Helical" evidence="2">
    <location>
        <begin position="254"/>
        <end position="276"/>
    </location>
</feature>
<sequence>MSLVTTIRDYIDFINSNYDSIPAGASLPSLVLPTLGYILAGLKYGIVYLLSFQWLRDLAYLPLLAPQLATSLLKEHCYPLDSPILNFFTFLEEPTYGQSKLFVGFVNSLFACLPISAAHILSARRLLVQGIPAGVAAGAGIVAGQCWFVACVVLGLRGFLIPWFSLEPLSYIVGLGLLVHVVYKITHERRIRVIKWADSWELTQYFVLSFLLTWCEQSSIFQYLGNLTVGPEPTALDTFSSSSGGGSLLIDGSYVLGFAFGSCVFTLVFGCFAILLRTLWLRWWSMTASRLTNQLNSLFLVLLIAFSFASVPYYGVDYLLTNGLGFLPQDKSLDRTVVYPSTTGDISQILGRLSDYKSFDTDVSTFDRGVYLQEDKALPQSFEDLNYQGEYAWTKRMSKLVKHLTRTNTPSAWYKLLGSGGQAPAEDGPSALSRAPGTGQASPELNAPSSGRGQPRLRDKVADLAGKQGNVLNGRELGGAESSKVSDLVALEDDIVAKLGSAPLGPNGVDGDISYMAESLAEDGETEKQFLSLFDTGLSPLFIADMPDPSVIERSLKKKYVENPLYSLLLRIDIDSFLARQPASHLLSPNEERTLFQKRQILGHYYDTLRQYNQLQNWDEFQAIYNGSKSFANRVYNQQFKGTLKVVRRLFSITLDEDPDGGGGRRVLKYDQPLFQEERGNQEPNLNLHEELVPLARRSSERSPFLEAVNPRPLYAGWDEELRRLVVTNRTMPRAEAMHKIDAQTNHGLEKDAYGRFNNMFATGVSFTAWPIPEQLLAKPKGQSDVPYAVAFDSSSDPKKQGLAEALQSFSEMQDQGAVGGSTWDMSRWPANLRLIDERSGAMASTRGGFVWPGHSPLRVPGERPSDRGT</sequence>
<feature type="transmembrane region" description="Helical" evidence="2">
    <location>
        <begin position="297"/>
        <end position="316"/>
    </location>
</feature>
<geneLocation type="plastid" evidence="3"/>
<keyword evidence="4" id="KW-1185">Reference proteome</keyword>
<feature type="region of interest" description="Disordered" evidence="1">
    <location>
        <begin position="847"/>
        <end position="870"/>
    </location>
</feature>
<keyword evidence="2" id="KW-0812">Transmembrane</keyword>
<keyword evidence="3" id="KW-0934">Plastid</keyword>
<feature type="transmembrane region" description="Helical" evidence="2">
    <location>
        <begin position="101"/>
        <end position="121"/>
    </location>
</feature>
<name>E9NPZ1_COCSC</name>
<dbReference type="KEGG" id="csl:CospP_p013"/>
<dbReference type="Proteomes" id="UP000007264">
    <property type="component" value="Plastid"/>
</dbReference>
<protein>
    <submittedName>
        <fullName evidence="3">Hypothetical chloroplast RF1</fullName>
    </submittedName>
</protein>
<evidence type="ECO:0000313" key="3">
    <source>
        <dbReference type="EMBL" id="ADV29837.1"/>
    </source>
</evidence>
<keyword evidence="2" id="KW-0472">Membrane</keyword>
<dbReference type="EMBL" id="HQ693844">
    <property type="protein sequence ID" value="ADV29837.1"/>
    <property type="molecule type" value="Genomic_DNA"/>
</dbReference>
<reference evidence="3" key="1">
    <citation type="submission" date="2010-12" db="EMBL/GenBank/DDBJ databases">
        <title>Organelle genomes of Coccomyxa sp.C-169.</title>
        <authorList>
            <person name="Smith D.R."/>
            <person name="Yamada T."/>
            <person name="Grigoriev I.V."/>
            <person name="Van Etten J.L."/>
        </authorList>
    </citation>
    <scope>NUCLEOTIDE SEQUENCE [LARGE SCALE GENOMIC DNA]</scope>
    <source>
        <strain evidence="3">C-169</strain>
    </source>
</reference>
<organism evidence="3 4">
    <name type="scientific">Coccomyxa subellipsoidea (strain C-169)</name>
    <name type="common">Green microalga</name>
    <dbReference type="NCBI Taxonomy" id="574566"/>
    <lineage>
        <taxon>Eukaryota</taxon>
        <taxon>Viridiplantae</taxon>
        <taxon>Chlorophyta</taxon>
        <taxon>core chlorophytes</taxon>
        <taxon>Trebouxiophyceae</taxon>
        <taxon>Trebouxiophyceae incertae sedis</taxon>
        <taxon>Coccomyxaceae</taxon>
        <taxon>Coccomyxa</taxon>
        <taxon>Coccomyxa subellipsoidea</taxon>
    </lineage>
</organism>
<gene>
    <name evidence="3" type="primary">ycf1</name>
</gene>
<feature type="transmembrane region" description="Helical" evidence="2">
    <location>
        <begin position="133"/>
        <end position="156"/>
    </location>
</feature>
<feature type="transmembrane region" description="Helical" evidence="2">
    <location>
        <begin position="168"/>
        <end position="185"/>
    </location>
</feature>
<feature type="compositionally biased region" description="Basic and acidic residues" evidence="1">
    <location>
        <begin position="861"/>
        <end position="870"/>
    </location>
</feature>
<feature type="region of interest" description="Disordered" evidence="1">
    <location>
        <begin position="418"/>
        <end position="456"/>
    </location>
</feature>
<dbReference type="RefSeq" id="YP_004221989.1">
    <property type="nucleotide sequence ID" value="NC_015084.1"/>
</dbReference>
<feature type="transmembrane region" description="Helical" evidence="2">
    <location>
        <begin position="35"/>
        <end position="55"/>
    </location>
</feature>
<feature type="compositionally biased region" description="Polar residues" evidence="1">
    <location>
        <begin position="439"/>
        <end position="452"/>
    </location>
</feature>